<accession>A0A2G5HAT3</accession>
<name>A0A2G5HAT3_CERBT</name>
<organism evidence="1 2">
    <name type="scientific">Cercospora beticola</name>
    <name type="common">Sugarbeet leaf spot fungus</name>
    <dbReference type="NCBI Taxonomy" id="122368"/>
    <lineage>
        <taxon>Eukaryota</taxon>
        <taxon>Fungi</taxon>
        <taxon>Dikarya</taxon>
        <taxon>Ascomycota</taxon>
        <taxon>Pezizomycotina</taxon>
        <taxon>Dothideomycetes</taxon>
        <taxon>Dothideomycetidae</taxon>
        <taxon>Mycosphaerellales</taxon>
        <taxon>Mycosphaerellaceae</taxon>
        <taxon>Cercospora</taxon>
    </lineage>
</organism>
<dbReference type="AlphaFoldDB" id="A0A2G5HAT3"/>
<gene>
    <name evidence="1" type="ORF">CB0940_07768</name>
</gene>
<reference evidence="1 2" key="1">
    <citation type="submission" date="2015-10" db="EMBL/GenBank/DDBJ databases">
        <title>The cercosporin biosynthetic gene cluster was horizontally transferred to several fungal lineages and shown to be expanded in Cercospora beticola based on microsynteny with recipient genomes.</title>
        <authorList>
            <person name="De Jonge R."/>
            <person name="Ebert M.K."/>
            <person name="Suttle J.C."/>
            <person name="Jurick Ii W.M."/>
            <person name="Secor G.A."/>
            <person name="Thomma B.P."/>
            <person name="Van De Peer Y."/>
            <person name="Bolton M.D."/>
        </authorList>
    </citation>
    <scope>NUCLEOTIDE SEQUENCE [LARGE SCALE GENOMIC DNA]</scope>
    <source>
        <strain evidence="1 2">09-40</strain>
    </source>
</reference>
<evidence type="ECO:0000313" key="1">
    <source>
        <dbReference type="EMBL" id="PIA89342.1"/>
    </source>
</evidence>
<protein>
    <submittedName>
        <fullName evidence="1">Uncharacterized protein</fullName>
    </submittedName>
</protein>
<dbReference type="EMBL" id="LKMD01000108">
    <property type="protein sequence ID" value="PIA89342.1"/>
    <property type="molecule type" value="Genomic_DNA"/>
</dbReference>
<sequence>MGPAFPLAIWTPVNASRRQRRCVATRDGYLQKVCLPSRGIFDTCSLHHSIPDGQQRLSAMKASPSLKPSIFSVVQNLS</sequence>
<comment type="caution">
    <text evidence="1">The sequence shown here is derived from an EMBL/GenBank/DDBJ whole genome shotgun (WGS) entry which is preliminary data.</text>
</comment>
<dbReference type="Proteomes" id="UP000230605">
    <property type="component" value="Chromosome 5"/>
</dbReference>
<proteinExistence type="predicted"/>
<evidence type="ECO:0000313" key="2">
    <source>
        <dbReference type="Proteomes" id="UP000230605"/>
    </source>
</evidence>